<name>A0A6J6FSD6_9ZZZZ</name>
<dbReference type="AlphaFoldDB" id="A0A6J6FSD6"/>
<sequence>MVDLELIGVRVEVVGNTPVVILRERDGDRRVLPIYIGKPEAASIQWALDGLEPPRPLTHDLIVDLLGALGAVLERVVITDVIDGVFHAELVLQTRTGAVKVSCRPSDAVAVAVRTGTHIQCTTDVIDDAGKFADLGDVSDDEDDSDGLGAELETVDESELLGEFRDFIENINPDDFKP</sequence>
<protein>
    <submittedName>
        <fullName evidence="2">Unannotated protein</fullName>
    </submittedName>
</protein>
<dbReference type="PANTHER" id="PTHR15160:SF1">
    <property type="entry name" value="VON HIPPEL-LINDAU DISEASE TUMOR SUPPRESSOR"/>
    <property type="match status" value="1"/>
</dbReference>
<evidence type="ECO:0000313" key="2">
    <source>
        <dbReference type="EMBL" id="CAB4589934.1"/>
    </source>
</evidence>
<reference evidence="2" key="1">
    <citation type="submission" date="2020-05" db="EMBL/GenBank/DDBJ databases">
        <authorList>
            <person name="Chiriac C."/>
            <person name="Salcher M."/>
            <person name="Ghai R."/>
            <person name="Kavagutti S V."/>
        </authorList>
    </citation>
    <scope>NUCLEOTIDE SEQUENCE</scope>
</reference>
<organism evidence="2">
    <name type="scientific">freshwater metagenome</name>
    <dbReference type="NCBI Taxonomy" id="449393"/>
    <lineage>
        <taxon>unclassified sequences</taxon>
        <taxon>metagenomes</taxon>
        <taxon>ecological metagenomes</taxon>
    </lineage>
</organism>
<feature type="domain" description="BFN" evidence="1">
    <location>
        <begin position="1"/>
        <end position="133"/>
    </location>
</feature>
<dbReference type="EMBL" id="CAEZTS010000169">
    <property type="protein sequence ID" value="CAB4589934.1"/>
    <property type="molecule type" value="Genomic_DNA"/>
</dbReference>
<proteinExistence type="predicted"/>
<dbReference type="SUPFAM" id="SSF103256">
    <property type="entry name" value="Hypothetical protein TM0160"/>
    <property type="match status" value="1"/>
</dbReference>
<dbReference type="GO" id="GO:0004518">
    <property type="term" value="F:nuclease activity"/>
    <property type="evidence" value="ECO:0007669"/>
    <property type="project" value="InterPro"/>
</dbReference>
<dbReference type="InterPro" id="IPR003729">
    <property type="entry name" value="Bi_nuclease_dom"/>
</dbReference>
<gene>
    <name evidence="2" type="ORF">UFOPK1722_01583</name>
</gene>
<evidence type="ECO:0000259" key="1">
    <source>
        <dbReference type="PROSITE" id="PS51658"/>
    </source>
</evidence>
<dbReference type="Pfam" id="PF02577">
    <property type="entry name" value="BFN_dom"/>
    <property type="match status" value="1"/>
</dbReference>
<dbReference type="PROSITE" id="PS51658">
    <property type="entry name" value="BFN"/>
    <property type="match status" value="1"/>
</dbReference>
<dbReference type="Gene3D" id="3.10.690.10">
    <property type="entry name" value="Bifunctional nuclease domain"/>
    <property type="match status" value="1"/>
</dbReference>
<dbReference type="InterPro" id="IPR036104">
    <property type="entry name" value="BFN_sf"/>
</dbReference>
<accession>A0A6J6FSD6</accession>
<dbReference type="PANTHER" id="PTHR15160">
    <property type="entry name" value="VON HIPPEL-LINDAU PROTEIN"/>
    <property type="match status" value="1"/>
</dbReference>